<proteinExistence type="predicted"/>
<gene>
    <name evidence="1" type="ORF">S01H1_10321</name>
</gene>
<protein>
    <recommendedName>
        <fullName evidence="2">Nucleotidyltransferase</fullName>
    </recommendedName>
</protein>
<dbReference type="AlphaFoldDB" id="X0S4D6"/>
<accession>X0S4D6</accession>
<sequence length="187" mass="22292">RLGVIKDLYNELRQMPPEHLFLTLEEYGIEGIIKFFGDEQYCYRQKTSNGVKDLDSIVICGKIYLEDITMKDFLRRITESYEKYGERSRQALKNKGLDFKALSHAYRAIIQTKQLLINATIKYPFEGDELKTLMDIKQGLLKWKRIEEIIYHGLDEIEKLQGECQIDSKYDYNFIRENILKIYWEIK</sequence>
<evidence type="ECO:0008006" key="2">
    <source>
        <dbReference type="Google" id="ProtNLM"/>
    </source>
</evidence>
<reference evidence="1" key="1">
    <citation type="journal article" date="2014" name="Front. Microbiol.">
        <title>High frequency of phylogenetically diverse reductive dehalogenase-homologous genes in deep subseafloor sedimentary metagenomes.</title>
        <authorList>
            <person name="Kawai M."/>
            <person name="Futagami T."/>
            <person name="Toyoda A."/>
            <person name="Takaki Y."/>
            <person name="Nishi S."/>
            <person name="Hori S."/>
            <person name="Arai W."/>
            <person name="Tsubouchi T."/>
            <person name="Morono Y."/>
            <person name="Uchiyama I."/>
            <person name="Ito T."/>
            <person name="Fujiyama A."/>
            <person name="Inagaki F."/>
            <person name="Takami H."/>
        </authorList>
    </citation>
    <scope>NUCLEOTIDE SEQUENCE</scope>
    <source>
        <strain evidence="1">Expedition CK06-06</strain>
    </source>
</reference>
<evidence type="ECO:0000313" key="1">
    <source>
        <dbReference type="EMBL" id="GAF70792.1"/>
    </source>
</evidence>
<feature type="non-terminal residue" evidence="1">
    <location>
        <position position="1"/>
    </location>
</feature>
<name>X0S4D6_9ZZZZ</name>
<comment type="caution">
    <text evidence="1">The sequence shown here is derived from an EMBL/GenBank/DDBJ whole genome shotgun (WGS) entry which is preliminary data.</text>
</comment>
<dbReference type="EMBL" id="BARS01005272">
    <property type="protein sequence ID" value="GAF70792.1"/>
    <property type="molecule type" value="Genomic_DNA"/>
</dbReference>
<organism evidence="1">
    <name type="scientific">marine sediment metagenome</name>
    <dbReference type="NCBI Taxonomy" id="412755"/>
    <lineage>
        <taxon>unclassified sequences</taxon>
        <taxon>metagenomes</taxon>
        <taxon>ecological metagenomes</taxon>
    </lineage>
</organism>